<reference evidence="1" key="1">
    <citation type="submission" date="2021-03" db="EMBL/GenBank/DDBJ databases">
        <title>Draft genome sequence of rust myrtle Austropuccinia psidii MF-1, a brazilian biotype.</title>
        <authorList>
            <person name="Quecine M.C."/>
            <person name="Pachon D.M.R."/>
            <person name="Bonatelli M.L."/>
            <person name="Correr F.H."/>
            <person name="Franceschini L.M."/>
            <person name="Leite T.F."/>
            <person name="Margarido G.R.A."/>
            <person name="Almeida C.A."/>
            <person name="Ferrarezi J.A."/>
            <person name="Labate C.A."/>
        </authorList>
    </citation>
    <scope>NUCLEOTIDE SEQUENCE</scope>
    <source>
        <strain evidence="1">MF-1</strain>
    </source>
</reference>
<evidence type="ECO:0000313" key="2">
    <source>
        <dbReference type="Proteomes" id="UP000765509"/>
    </source>
</evidence>
<proteinExistence type="predicted"/>
<accession>A0A9Q3FCV9</accession>
<gene>
    <name evidence="1" type="ORF">O181_075567</name>
</gene>
<name>A0A9Q3FCV9_9BASI</name>
<keyword evidence="2" id="KW-1185">Reference proteome</keyword>
<organism evidence="1 2">
    <name type="scientific">Austropuccinia psidii MF-1</name>
    <dbReference type="NCBI Taxonomy" id="1389203"/>
    <lineage>
        <taxon>Eukaryota</taxon>
        <taxon>Fungi</taxon>
        <taxon>Dikarya</taxon>
        <taxon>Basidiomycota</taxon>
        <taxon>Pucciniomycotina</taxon>
        <taxon>Pucciniomycetes</taxon>
        <taxon>Pucciniales</taxon>
        <taxon>Sphaerophragmiaceae</taxon>
        <taxon>Austropuccinia</taxon>
    </lineage>
</organism>
<evidence type="ECO:0000313" key="1">
    <source>
        <dbReference type="EMBL" id="MBW0535852.1"/>
    </source>
</evidence>
<dbReference type="EMBL" id="AVOT02040605">
    <property type="protein sequence ID" value="MBW0535852.1"/>
    <property type="molecule type" value="Genomic_DNA"/>
</dbReference>
<sequence length="259" mass="30164">MVEKQEAKVNLDTGAYFTCVGKSYTKRIIPDWEEKRIPIQGVKFSSESESMEPLRIIDLILIFPHPPQCTRVKVEFAVIDSCTSNHFILGNDYLSIYIIDISNQKYRNFTIGDNKRLKFGFLNNKKQIYVMKSEDPNPEKHSFISEQLIEGEFNQELTQKMKERLIDLLFKDKNAFETDKKPLGEIIGNEVDIILNVEKHYPPLLRRQAYPASPRAREALEVHIQKIMDLRVLRKVGHNEQVEVTTPVILLDKMENQGW</sequence>
<comment type="caution">
    <text evidence="1">The sequence shown here is derived from an EMBL/GenBank/DDBJ whole genome shotgun (WGS) entry which is preliminary data.</text>
</comment>
<protein>
    <submittedName>
        <fullName evidence="1">Uncharacterized protein</fullName>
    </submittedName>
</protein>
<dbReference type="AlphaFoldDB" id="A0A9Q3FCV9"/>
<dbReference type="Proteomes" id="UP000765509">
    <property type="component" value="Unassembled WGS sequence"/>
</dbReference>